<gene>
    <name evidence="8" type="primary">LOC136071773</name>
</gene>
<dbReference type="GeneID" id="136071773"/>
<accession>A0ABM4CHH8</accession>
<evidence type="ECO:0000256" key="4">
    <source>
        <dbReference type="ARBA" id="ARBA00022946"/>
    </source>
</evidence>
<keyword evidence="6" id="KW-0472">Membrane</keyword>
<evidence type="ECO:0000256" key="6">
    <source>
        <dbReference type="ARBA" id="ARBA00023136"/>
    </source>
</evidence>
<evidence type="ECO:0000256" key="3">
    <source>
        <dbReference type="ARBA" id="ARBA00022792"/>
    </source>
</evidence>
<evidence type="ECO:0000313" key="8">
    <source>
        <dbReference type="RefSeq" id="XP_065661186.1"/>
    </source>
</evidence>
<dbReference type="Pfam" id="PF10231">
    <property type="entry name" value="COA8"/>
    <property type="match status" value="1"/>
</dbReference>
<dbReference type="PANTHER" id="PTHR31107">
    <property type="entry name" value="APOPTOGENIC PROTEIN 1, MITOCHONDRIAL"/>
    <property type="match status" value="1"/>
</dbReference>
<reference evidence="8" key="1">
    <citation type="submission" date="2025-08" db="UniProtKB">
        <authorList>
            <consortium name="RefSeq"/>
        </authorList>
    </citation>
    <scope>IDENTIFICATION</scope>
</reference>
<keyword evidence="5" id="KW-0496">Mitochondrion</keyword>
<name>A0ABM4CHH8_HYDVU</name>
<keyword evidence="3" id="KW-0999">Mitochondrion inner membrane</keyword>
<keyword evidence="4" id="KW-0809">Transit peptide</keyword>
<evidence type="ECO:0000256" key="1">
    <source>
        <dbReference type="ARBA" id="ARBA00004443"/>
    </source>
</evidence>
<evidence type="ECO:0000256" key="5">
    <source>
        <dbReference type="ARBA" id="ARBA00023128"/>
    </source>
</evidence>
<organism evidence="7 8">
    <name type="scientific">Hydra vulgaris</name>
    <name type="common">Hydra</name>
    <name type="synonym">Hydra attenuata</name>
    <dbReference type="NCBI Taxonomy" id="6087"/>
    <lineage>
        <taxon>Eukaryota</taxon>
        <taxon>Metazoa</taxon>
        <taxon>Cnidaria</taxon>
        <taxon>Hydrozoa</taxon>
        <taxon>Hydroidolina</taxon>
        <taxon>Anthoathecata</taxon>
        <taxon>Aplanulata</taxon>
        <taxon>Hydridae</taxon>
        <taxon>Hydra</taxon>
    </lineage>
</organism>
<sequence length="157" mass="18747">MIKNSTRPLPLYAKLVRNLNTSLKVFKEPVPTLNSDWVGPADPDSNIRKIIYSKSTSDLETFHHNQRTNDYVWNDMFWREHNTKVLREKSKFLETFKSIPESGNDVSDSLSVFYKKFLEENKDLYDQYNREWYRRNFYSLMLSFRVALSNLFSNSKL</sequence>
<keyword evidence="7" id="KW-1185">Reference proteome</keyword>
<comment type="similarity">
    <text evidence="2">Belongs to the COA8 family.</text>
</comment>
<proteinExistence type="inferred from homology"/>
<dbReference type="RefSeq" id="XP_065661186.1">
    <property type="nucleotide sequence ID" value="XM_065805114.1"/>
</dbReference>
<evidence type="ECO:0000313" key="7">
    <source>
        <dbReference type="Proteomes" id="UP001652625"/>
    </source>
</evidence>
<protein>
    <submittedName>
        <fullName evidence="8">COA8 family protein CBG23705, mitochondrial-like isoform X2</fullName>
    </submittedName>
</protein>
<dbReference type="Proteomes" id="UP001652625">
    <property type="component" value="Chromosome 09"/>
</dbReference>
<comment type="subcellular location">
    <subcellularLocation>
        <location evidence="1">Mitochondrion inner membrane</location>
        <topology evidence="1">Peripheral membrane protein</topology>
        <orientation evidence="1">Matrix side</orientation>
    </subcellularLocation>
</comment>
<evidence type="ECO:0000256" key="2">
    <source>
        <dbReference type="ARBA" id="ARBA00005453"/>
    </source>
</evidence>
<dbReference type="PANTHER" id="PTHR31107:SF2">
    <property type="entry name" value="CYTOCHROME C OXIDASE ASSEMBLY FACTOR 8"/>
    <property type="match status" value="1"/>
</dbReference>
<dbReference type="InterPro" id="IPR018796">
    <property type="entry name" value="COA8"/>
</dbReference>